<dbReference type="AlphaFoldDB" id="A0A8T8HTN2"/>
<evidence type="ECO:0000313" key="3">
    <source>
        <dbReference type="EMBL" id="QTR01777.1"/>
    </source>
</evidence>
<evidence type="ECO:0000313" key="4">
    <source>
        <dbReference type="Proteomes" id="UP000671828"/>
    </source>
</evidence>
<dbReference type="Proteomes" id="UP000671828">
    <property type="component" value="Chromosome"/>
</dbReference>
<dbReference type="EMBL" id="JAFBCL010000001">
    <property type="protein sequence ID" value="MBM7813198.1"/>
    <property type="molecule type" value="Genomic_DNA"/>
</dbReference>
<protein>
    <submittedName>
        <fullName evidence="3">Uncharacterized protein</fullName>
    </submittedName>
</protein>
<evidence type="ECO:0000313" key="2">
    <source>
        <dbReference type="EMBL" id="MBM7813198.1"/>
    </source>
</evidence>
<feature type="transmembrane region" description="Helical" evidence="1">
    <location>
        <begin position="71"/>
        <end position="87"/>
    </location>
</feature>
<evidence type="ECO:0000256" key="1">
    <source>
        <dbReference type="SAM" id="Phobius"/>
    </source>
</evidence>
<keyword evidence="1" id="KW-0812">Transmembrane</keyword>
<name>A0A8T8HTN2_9PSEU</name>
<evidence type="ECO:0000313" key="5">
    <source>
        <dbReference type="Proteomes" id="UP001195724"/>
    </source>
</evidence>
<keyword evidence="1" id="KW-1133">Transmembrane helix</keyword>
<keyword evidence="5" id="KW-1185">Reference proteome</keyword>
<organism evidence="3 4">
    <name type="scientific">Saccharothrix algeriensis</name>
    <dbReference type="NCBI Taxonomy" id="173560"/>
    <lineage>
        <taxon>Bacteria</taxon>
        <taxon>Bacillati</taxon>
        <taxon>Actinomycetota</taxon>
        <taxon>Actinomycetes</taxon>
        <taxon>Pseudonocardiales</taxon>
        <taxon>Pseudonocardiaceae</taxon>
        <taxon>Saccharothrix</taxon>
    </lineage>
</organism>
<dbReference type="EMBL" id="CP072788">
    <property type="protein sequence ID" value="QTR01777.1"/>
    <property type="molecule type" value="Genomic_DNA"/>
</dbReference>
<dbReference type="Proteomes" id="UP001195724">
    <property type="component" value="Unassembled WGS sequence"/>
</dbReference>
<proteinExistence type="predicted"/>
<reference evidence="2 5" key="1">
    <citation type="submission" date="2021-01" db="EMBL/GenBank/DDBJ databases">
        <title>Sequencing the genomes of 1000 actinobacteria strains.</title>
        <authorList>
            <person name="Klenk H.-P."/>
        </authorList>
    </citation>
    <scope>NUCLEOTIDE SEQUENCE [LARGE SCALE GENOMIC DNA]</scope>
    <source>
        <strain evidence="2 5">DSM 44581</strain>
    </source>
</reference>
<accession>A0A8T8HTN2</accession>
<keyword evidence="1" id="KW-0472">Membrane</keyword>
<sequence length="117" mass="11851">MNTWQRAVVGVLLLLEMAVLAQPALRAGLGDVAPLNRGGHQGMLLASGTILLVTAGTGLVTMLLSPSSRTWLATFAGAHAAAAGLGWAHGMPLLTLVAAVAAAAVPALVLLPRQRSQ</sequence>
<dbReference type="RefSeq" id="WP_204843856.1">
    <property type="nucleotide sequence ID" value="NZ_JAFBCL010000001.1"/>
</dbReference>
<reference evidence="3" key="2">
    <citation type="submission" date="2021-04" db="EMBL/GenBank/DDBJ databases">
        <title>Saccharothrix algeriensis WGS.</title>
        <authorList>
            <person name="Stuskova K."/>
            <person name="Hakalova E."/>
            <person name="Tebbal A.B."/>
            <person name="Eichmeier A."/>
        </authorList>
    </citation>
    <scope>NUCLEOTIDE SEQUENCE</scope>
    <source>
        <strain evidence="3">NRRL B-24137</strain>
    </source>
</reference>
<feature type="transmembrane region" description="Helical" evidence="1">
    <location>
        <begin position="42"/>
        <end position="64"/>
    </location>
</feature>
<gene>
    <name evidence="3" type="ORF">J7S33_21065</name>
    <name evidence="2" type="ORF">JOE68_004063</name>
</gene>
<feature type="transmembrane region" description="Helical" evidence="1">
    <location>
        <begin position="93"/>
        <end position="111"/>
    </location>
</feature>